<evidence type="ECO:0000313" key="1">
    <source>
        <dbReference type="EMBL" id="PIU69207.1"/>
    </source>
</evidence>
<protein>
    <submittedName>
        <fullName evidence="1">Uncharacterized protein</fullName>
    </submittedName>
</protein>
<accession>A0A2M7APB2</accession>
<dbReference type="Proteomes" id="UP000229916">
    <property type="component" value="Unassembled WGS sequence"/>
</dbReference>
<sequence>MIELTLNNPLHSITYNISFWVSAEVDLIDLNEFHVILGNFALRDDPRIRFWQDELPLLAPWYPPRRIPASPAGGGGEVSLLIIRFIPDCRQAGLPRRQAGTGKVSGFLK</sequence>
<comment type="caution">
    <text evidence="1">The sequence shown here is derived from an EMBL/GenBank/DDBJ whole genome shotgun (WGS) entry which is preliminary data.</text>
</comment>
<organism evidence="1 2">
    <name type="scientific">candidate division WWE3 bacterium CG06_land_8_20_14_3_00_42_16</name>
    <dbReference type="NCBI Taxonomy" id="1975083"/>
    <lineage>
        <taxon>Bacteria</taxon>
        <taxon>Katanobacteria</taxon>
    </lineage>
</organism>
<proteinExistence type="predicted"/>
<gene>
    <name evidence="1" type="ORF">COS81_00955</name>
</gene>
<dbReference type="EMBL" id="PEWD01000019">
    <property type="protein sequence ID" value="PIU69207.1"/>
    <property type="molecule type" value="Genomic_DNA"/>
</dbReference>
<name>A0A2M7APB2_UNCKA</name>
<evidence type="ECO:0000313" key="2">
    <source>
        <dbReference type="Proteomes" id="UP000229916"/>
    </source>
</evidence>
<reference evidence="2" key="1">
    <citation type="submission" date="2017-09" db="EMBL/GenBank/DDBJ databases">
        <title>Depth-based differentiation of microbial function through sediment-hosted aquifers and enrichment of novel symbionts in the deep terrestrial subsurface.</title>
        <authorList>
            <person name="Probst A.J."/>
            <person name="Ladd B."/>
            <person name="Jarett J.K."/>
            <person name="Geller-Mcgrath D.E."/>
            <person name="Sieber C.M.K."/>
            <person name="Emerson J.B."/>
            <person name="Anantharaman K."/>
            <person name="Thomas B.C."/>
            <person name="Malmstrom R."/>
            <person name="Stieglmeier M."/>
            <person name="Klingl A."/>
            <person name="Woyke T."/>
            <person name="Ryan C.M."/>
            <person name="Banfield J.F."/>
        </authorList>
    </citation>
    <scope>NUCLEOTIDE SEQUENCE [LARGE SCALE GENOMIC DNA]</scope>
</reference>
<dbReference type="AlphaFoldDB" id="A0A2M7APB2"/>